<keyword evidence="3" id="KW-1185">Reference proteome</keyword>
<feature type="compositionally biased region" description="Polar residues" evidence="1">
    <location>
        <begin position="403"/>
        <end position="416"/>
    </location>
</feature>
<feature type="region of interest" description="Disordered" evidence="1">
    <location>
        <begin position="174"/>
        <end position="202"/>
    </location>
</feature>
<feature type="region of interest" description="Disordered" evidence="1">
    <location>
        <begin position="335"/>
        <end position="365"/>
    </location>
</feature>
<reference evidence="3" key="1">
    <citation type="submission" date="2011-02" db="EMBL/GenBank/DDBJ databases">
        <title>The Genome Sequence of Capsaspora owczarzaki ATCC 30864.</title>
        <authorList>
            <person name="Russ C."/>
            <person name="Cuomo C."/>
            <person name="Burger G."/>
            <person name="Gray M.W."/>
            <person name="Holland P.W.H."/>
            <person name="King N."/>
            <person name="Lang F.B.F."/>
            <person name="Roger A.J."/>
            <person name="Ruiz-Trillo I."/>
            <person name="Young S.K."/>
            <person name="Zeng Q."/>
            <person name="Gargeya S."/>
            <person name="Alvarado L."/>
            <person name="Berlin A."/>
            <person name="Chapman S.B."/>
            <person name="Chen Z."/>
            <person name="Freedman E."/>
            <person name="Gellesch M."/>
            <person name="Goldberg J."/>
            <person name="Griggs A."/>
            <person name="Gujja S."/>
            <person name="Heilman E."/>
            <person name="Heiman D."/>
            <person name="Howarth C."/>
            <person name="Mehta T."/>
            <person name="Neiman D."/>
            <person name="Pearson M."/>
            <person name="Roberts A."/>
            <person name="Saif S."/>
            <person name="Shea T."/>
            <person name="Shenoy N."/>
            <person name="Sisk P."/>
            <person name="Stolte C."/>
            <person name="Sykes S."/>
            <person name="White J."/>
            <person name="Yandava C."/>
            <person name="Haas B."/>
            <person name="Nusbaum C."/>
            <person name="Birren B."/>
        </authorList>
    </citation>
    <scope>NUCLEOTIDE SEQUENCE</scope>
    <source>
        <strain evidence="3">ATCC 30864</strain>
    </source>
</reference>
<feature type="region of interest" description="Disordered" evidence="1">
    <location>
        <begin position="231"/>
        <end position="262"/>
    </location>
</feature>
<evidence type="ECO:0000313" key="3">
    <source>
        <dbReference type="Proteomes" id="UP000008743"/>
    </source>
</evidence>
<feature type="compositionally biased region" description="Low complexity" evidence="1">
    <location>
        <begin position="455"/>
        <end position="465"/>
    </location>
</feature>
<evidence type="ECO:0000313" key="2">
    <source>
        <dbReference type="EMBL" id="KJE92021.1"/>
    </source>
</evidence>
<dbReference type="AlphaFoldDB" id="A0A0D2UAF3"/>
<feature type="region of interest" description="Disordered" evidence="1">
    <location>
        <begin position="445"/>
        <end position="465"/>
    </location>
</feature>
<organism evidence="2 3">
    <name type="scientific">Capsaspora owczarzaki (strain ATCC 30864)</name>
    <dbReference type="NCBI Taxonomy" id="595528"/>
    <lineage>
        <taxon>Eukaryota</taxon>
        <taxon>Filasterea</taxon>
        <taxon>Capsaspora</taxon>
    </lineage>
</organism>
<dbReference type="EMBL" id="KE346363">
    <property type="protein sequence ID" value="KJE92021.1"/>
    <property type="molecule type" value="Genomic_DNA"/>
</dbReference>
<evidence type="ECO:0000256" key="1">
    <source>
        <dbReference type="SAM" id="MobiDB-lite"/>
    </source>
</evidence>
<gene>
    <name evidence="2" type="ORF">CAOG_003057</name>
</gene>
<feature type="compositionally biased region" description="Polar residues" evidence="1">
    <location>
        <begin position="250"/>
        <end position="262"/>
    </location>
</feature>
<dbReference type="Proteomes" id="UP000008743">
    <property type="component" value="Unassembled WGS sequence"/>
</dbReference>
<feature type="region of interest" description="Disordered" evidence="1">
    <location>
        <begin position="386"/>
        <end position="431"/>
    </location>
</feature>
<sequence length="481" mass="51790">MPKPTPVQTTDAQPTAASAAADGLFQLTKPADVDSKSALLCQNSKADTQSSEVALVPESAPRANQPTLPPRAPTSSFPVAAAPWPALYGYPGSHLMPAFPFAYGMPGTAPFFGPMMPPMFMMPPLWMHYAAMSGSAFAAMPRGRVSMGDRCVPEPAFGTAAPLEKRQPEPFALPAEGKNQRQSSKTLNPDLATGLERMGPNAPPLQVRKLSSVSESTTPLQQNEVLAKNVPEHPTSLAESKPEDMPELGEQTTIPVDNDIRLQQSDDTWRADEDDGDLEDEFIQTDADRTGAADIVPGCAPTALDSSSLLWSGQAPSQTMMVDSFQQVSQARRFVVRPHSSQVQRQQPPVPRPAGGVARSTRWRTSSILSKDTQLKVARVLFTDRDSASRAPLAAEDTPERTGPQNSDRGSETASDSDPPMRLSVSMTNGHLQLVSRRVRLSPSAIQSLEGSRHASPPSMSDPASAILHWNKRNLQDFASK</sequence>
<feature type="region of interest" description="Disordered" evidence="1">
    <location>
        <begin position="44"/>
        <end position="74"/>
    </location>
</feature>
<proteinExistence type="predicted"/>
<dbReference type="InParanoid" id="A0A0D2UAF3"/>
<protein>
    <submittedName>
        <fullName evidence="2">Uncharacterized protein</fullName>
    </submittedName>
</protein>
<accession>A0A0D2UAF3</accession>
<name>A0A0D2UAF3_CAPO3</name>
<feature type="compositionally biased region" description="Low complexity" evidence="1">
    <location>
        <begin position="337"/>
        <end position="359"/>
    </location>
</feature>